<feature type="region of interest" description="Disordered" evidence="3">
    <location>
        <begin position="164"/>
        <end position="195"/>
    </location>
</feature>
<dbReference type="SMART" id="SM00360">
    <property type="entry name" value="RRM"/>
    <property type="match status" value="1"/>
</dbReference>
<dbReference type="GO" id="GO:0005634">
    <property type="term" value="C:nucleus"/>
    <property type="evidence" value="ECO:0007669"/>
    <property type="project" value="TreeGrafter"/>
</dbReference>
<sequence>MAESVSSAILQSNPQLLSYNAALNGVPGLISLQGNELLMYQNARPSGFATIPNTQYSLSPELSALQVISKQTRDVSYDTSSNDPILRRSRVFVGSLNSMIVKRPDLINLYSNYGTLLGVTLFKNYAFLQFSTPLEADTAVAHTNGLFFQGQFLDVKLAIKNMKNPSRSTPDTVNIKDETRSLKRSSPTPSETSDETILDVKKRCIEGINGENHIAATLEGSSAKVNFYDHGMVDTLICGKCRYVTSSFSDFREHRKHPCPSLEKTVSRNERLQCTTCYSVFDSESDLINHLSVDHNMALYRRFDDQSPASIADDHSIQKEEMKE</sequence>
<dbReference type="GO" id="GO:0003723">
    <property type="term" value="F:RNA binding"/>
    <property type="evidence" value="ECO:0007669"/>
    <property type="project" value="UniProtKB-UniRule"/>
</dbReference>
<reference evidence="6" key="1">
    <citation type="submission" date="2017-02" db="UniProtKB">
        <authorList>
            <consortium name="WormBaseParasite"/>
        </authorList>
    </citation>
    <scope>IDENTIFICATION</scope>
</reference>
<feature type="domain" description="RRM" evidence="4">
    <location>
        <begin position="89"/>
        <end position="160"/>
    </location>
</feature>
<proteinExistence type="predicted"/>
<dbReference type="InterPro" id="IPR012677">
    <property type="entry name" value="Nucleotide-bd_a/b_plait_sf"/>
</dbReference>
<dbReference type="InterPro" id="IPR013087">
    <property type="entry name" value="Znf_C2H2_type"/>
</dbReference>
<evidence type="ECO:0000256" key="2">
    <source>
        <dbReference type="PROSITE-ProRule" id="PRU00176"/>
    </source>
</evidence>
<evidence type="ECO:0000313" key="5">
    <source>
        <dbReference type="Proteomes" id="UP000038045"/>
    </source>
</evidence>
<dbReference type="InterPro" id="IPR051186">
    <property type="entry name" value="RRM_HNRPC/RALY_subfam"/>
</dbReference>
<dbReference type="Gene3D" id="3.30.70.330">
    <property type="match status" value="1"/>
</dbReference>
<dbReference type="AlphaFoldDB" id="A0A0N4ZWU5"/>
<evidence type="ECO:0000259" key="4">
    <source>
        <dbReference type="PROSITE" id="PS50102"/>
    </source>
</evidence>
<dbReference type="PANTHER" id="PTHR13968">
    <property type="entry name" value="HETEROGENEOUS NUCLEAR RIBONUCLEOPROTEIN"/>
    <property type="match status" value="1"/>
</dbReference>
<keyword evidence="5" id="KW-1185">Reference proteome</keyword>
<dbReference type="Proteomes" id="UP000038045">
    <property type="component" value="Unplaced"/>
</dbReference>
<dbReference type="STRING" id="131310.A0A0N4ZWU5"/>
<dbReference type="PANTHER" id="PTHR13968:SF26">
    <property type="entry name" value="RRM DOMAIN-CONTAINING PROTEIN"/>
    <property type="match status" value="1"/>
</dbReference>
<dbReference type="Gene3D" id="3.30.160.60">
    <property type="entry name" value="Classic Zinc Finger"/>
    <property type="match status" value="1"/>
</dbReference>
<evidence type="ECO:0000313" key="6">
    <source>
        <dbReference type="WBParaSite" id="PTRK_0001316100.1"/>
    </source>
</evidence>
<dbReference type="PROSITE" id="PS50102">
    <property type="entry name" value="RRM"/>
    <property type="match status" value="1"/>
</dbReference>
<dbReference type="PROSITE" id="PS00028">
    <property type="entry name" value="ZINC_FINGER_C2H2_1"/>
    <property type="match status" value="1"/>
</dbReference>
<dbReference type="SMART" id="SM00355">
    <property type="entry name" value="ZnF_C2H2"/>
    <property type="match status" value="2"/>
</dbReference>
<evidence type="ECO:0000256" key="1">
    <source>
        <dbReference type="ARBA" id="ARBA00022884"/>
    </source>
</evidence>
<dbReference type="Pfam" id="PF00076">
    <property type="entry name" value="RRM_1"/>
    <property type="match status" value="1"/>
</dbReference>
<dbReference type="InterPro" id="IPR000504">
    <property type="entry name" value="RRM_dom"/>
</dbReference>
<dbReference type="WBParaSite" id="PTRK_0001316100.1">
    <property type="protein sequence ID" value="PTRK_0001316100.1"/>
    <property type="gene ID" value="PTRK_0001316100"/>
</dbReference>
<organism evidence="5 6">
    <name type="scientific">Parastrongyloides trichosuri</name>
    <name type="common">Possum-specific nematode worm</name>
    <dbReference type="NCBI Taxonomy" id="131310"/>
    <lineage>
        <taxon>Eukaryota</taxon>
        <taxon>Metazoa</taxon>
        <taxon>Ecdysozoa</taxon>
        <taxon>Nematoda</taxon>
        <taxon>Chromadorea</taxon>
        <taxon>Rhabditida</taxon>
        <taxon>Tylenchina</taxon>
        <taxon>Panagrolaimomorpha</taxon>
        <taxon>Strongyloidoidea</taxon>
        <taxon>Strongyloididae</taxon>
        <taxon>Parastrongyloides</taxon>
    </lineage>
</organism>
<dbReference type="SUPFAM" id="SSF54928">
    <property type="entry name" value="RNA-binding domain, RBD"/>
    <property type="match status" value="1"/>
</dbReference>
<dbReference type="InterPro" id="IPR035979">
    <property type="entry name" value="RBD_domain_sf"/>
</dbReference>
<keyword evidence="1 2" id="KW-0694">RNA-binding</keyword>
<name>A0A0N4ZWU5_PARTI</name>
<accession>A0A0N4ZWU5</accession>
<protein>
    <submittedName>
        <fullName evidence="6">RRM domain-containing protein</fullName>
    </submittedName>
</protein>
<evidence type="ECO:0000256" key="3">
    <source>
        <dbReference type="SAM" id="MobiDB-lite"/>
    </source>
</evidence>